<dbReference type="FunFam" id="3.40.50.300:FF:000007">
    <property type="entry name" value="Pre-mRNA-splicing factor ATP-dependent RNA helicase"/>
    <property type="match status" value="1"/>
</dbReference>
<accession>A0A9Q0LJX4</accession>
<dbReference type="InterPro" id="IPR007502">
    <property type="entry name" value="Helicase-assoc_dom"/>
</dbReference>
<keyword evidence="8" id="KW-0508">mRNA splicing</keyword>
<dbReference type="Proteomes" id="UP001149090">
    <property type="component" value="Unassembled WGS sequence"/>
</dbReference>
<feature type="domain" description="Helicase ATP-binding" evidence="12">
    <location>
        <begin position="329"/>
        <end position="493"/>
    </location>
</feature>
<evidence type="ECO:0000256" key="4">
    <source>
        <dbReference type="ARBA" id="ARBA00022741"/>
    </source>
</evidence>
<dbReference type="OMA" id="PLDPMMS"/>
<dbReference type="InterPro" id="IPR003593">
    <property type="entry name" value="AAA+_ATPase"/>
</dbReference>
<feature type="domain" description="Helicase C-terminal" evidence="13">
    <location>
        <begin position="511"/>
        <end position="691"/>
    </location>
</feature>
<evidence type="ECO:0000259" key="13">
    <source>
        <dbReference type="PROSITE" id="PS51194"/>
    </source>
</evidence>
<dbReference type="Gene3D" id="3.40.50.300">
    <property type="entry name" value="P-loop containing nucleotide triphosphate hydrolases"/>
    <property type="match status" value="2"/>
</dbReference>
<keyword evidence="5" id="KW-0378">Hydrolase</keyword>
<evidence type="ECO:0000256" key="11">
    <source>
        <dbReference type="SAM" id="MobiDB-lite"/>
    </source>
</evidence>
<dbReference type="Gene3D" id="1.20.120.1080">
    <property type="match status" value="1"/>
</dbReference>
<dbReference type="Pfam" id="PF04408">
    <property type="entry name" value="WHD_HA2"/>
    <property type="match status" value="1"/>
</dbReference>
<dbReference type="GO" id="GO:0005524">
    <property type="term" value="F:ATP binding"/>
    <property type="evidence" value="ECO:0007669"/>
    <property type="project" value="UniProtKB-KW"/>
</dbReference>
<keyword evidence="7" id="KW-0067">ATP-binding</keyword>
<dbReference type="Pfam" id="PF21010">
    <property type="entry name" value="HA2_C"/>
    <property type="match status" value="1"/>
</dbReference>
<dbReference type="InterPro" id="IPR048333">
    <property type="entry name" value="HA2_WH"/>
</dbReference>
<dbReference type="InterPro" id="IPR027417">
    <property type="entry name" value="P-loop_NTPase"/>
</dbReference>
<evidence type="ECO:0000313" key="15">
    <source>
        <dbReference type="Proteomes" id="UP001149090"/>
    </source>
</evidence>
<dbReference type="InterPro" id="IPR002464">
    <property type="entry name" value="DNA/RNA_helicase_DEAH_CS"/>
</dbReference>
<proteinExistence type="predicted"/>
<keyword evidence="4" id="KW-0547">Nucleotide-binding</keyword>
<dbReference type="SMART" id="SM00490">
    <property type="entry name" value="HELICc"/>
    <property type="match status" value="1"/>
</dbReference>
<evidence type="ECO:0000259" key="12">
    <source>
        <dbReference type="PROSITE" id="PS51192"/>
    </source>
</evidence>
<evidence type="ECO:0000256" key="6">
    <source>
        <dbReference type="ARBA" id="ARBA00022806"/>
    </source>
</evidence>
<dbReference type="SMART" id="SM00382">
    <property type="entry name" value="AAA"/>
    <property type="match status" value="1"/>
</dbReference>
<dbReference type="PROSITE" id="PS00690">
    <property type="entry name" value="DEAH_ATP_HELICASE"/>
    <property type="match status" value="1"/>
</dbReference>
<dbReference type="InterPro" id="IPR011545">
    <property type="entry name" value="DEAD/DEAH_box_helicase_dom"/>
</dbReference>
<dbReference type="SMART" id="SM00487">
    <property type="entry name" value="DEXDc"/>
    <property type="match status" value="1"/>
</dbReference>
<keyword evidence="9" id="KW-0539">Nucleus</keyword>
<dbReference type="CDD" id="cd18791">
    <property type="entry name" value="SF2_C_RHA"/>
    <property type="match status" value="1"/>
</dbReference>
<dbReference type="InterPro" id="IPR014001">
    <property type="entry name" value="Helicase_ATP-bd"/>
</dbReference>
<evidence type="ECO:0000256" key="1">
    <source>
        <dbReference type="ARBA" id="ARBA00004123"/>
    </source>
</evidence>
<dbReference type="GO" id="GO:0008380">
    <property type="term" value="P:RNA splicing"/>
    <property type="evidence" value="ECO:0007669"/>
    <property type="project" value="UniProtKB-KW"/>
</dbReference>
<dbReference type="Pfam" id="PF07717">
    <property type="entry name" value="OB_NTP_bind"/>
    <property type="match status" value="1"/>
</dbReference>
<dbReference type="Pfam" id="PF00271">
    <property type="entry name" value="Helicase_C"/>
    <property type="match status" value="1"/>
</dbReference>
<reference evidence="14" key="1">
    <citation type="submission" date="2022-10" db="EMBL/GenBank/DDBJ databases">
        <title>Novel sulphate-reducing endosymbionts in the free-living metamonad Anaeramoeba.</title>
        <authorList>
            <person name="Jerlstrom-Hultqvist J."/>
            <person name="Cepicka I."/>
            <person name="Gallot-Lavallee L."/>
            <person name="Salas-Leiva D."/>
            <person name="Curtis B.A."/>
            <person name="Zahonova K."/>
            <person name="Pipaliya S."/>
            <person name="Dacks J."/>
            <person name="Roger A.J."/>
        </authorList>
    </citation>
    <scope>NUCLEOTIDE SEQUENCE</scope>
    <source>
        <strain evidence="14">BMAN</strain>
    </source>
</reference>
<dbReference type="AlphaFoldDB" id="A0A9Q0LJX4"/>
<feature type="compositionally biased region" description="Basic and acidic residues" evidence="11">
    <location>
        <begin position="48"/>
        <end position="109"/>
    </location>
</feature>
<evidence type="ECO:0000256" key="2">
    <source>
        <dbReference type="ARBA" id="ARBA00012552"/>
    </source>
</evidence>
<gene>
    <name evidence="14" type="ORF">M0811_00811</name>
</gene>
<dbReference type="GO" id="GO:0006397">
    <property type="term" value="P:mRNA processing"/>
    <property type="evidence" value="ECO:0007669"/>
    <property type="project" value="UniProtKB-KW"/>
</dbReference>
<evidence type="ECO:0000256" key="9">
    <source>
        <dbReference type="ARBA" id="ARBA00023242"/>
    </source>
</evidence>
<dbReference type="FunFam" id="1.20.120.1080:FF:000001">
    <property type="entry name" value="Pre-mRNA-splicing factor ATP-dependent RNA helicase"/>
    <property type="match status" value="1"/>
</dbReference>
<protein>
    <recommendedName>
        <fullName evidence="2">RNA helicase</fullName>
        <ecNumber evidence="2">3.6.4.13</ecNumber>
    </recommendedName>
</protein>
<dbReference type="PROSITE" id="PS51194">
    <property type="entry name" value="HELICASE_CTER"/>
    <property type="match status" value="1"/>
</dbReference>
<dbReference type="GO" id="GO:0003724">
    <property type="term" value="F:RNA helicase activity"/>
    <property type="evidence" value="ECO:0007669"/>
    <property type="project" value="UniProtKB-EC"/>
</dbReference>
<dbReference type="GO" id="GO:0016787">
    <property type="term" value="F:hydrolase activity"/>
    <property type="evidence" value="ECO:0007669"/>
    <property type="project" value="UniProtKB-KW"/>
</dbReference>
<feature type="compositionally biased region" description="Basic residues" evidence="11">
    <location>
        <begin position="1"/>
        <end position="12"/>
    </location>
</feature>
<dbReference type="Pfam" id="PF00270">
    <property type="entry name" value="DEAD"/>
    <property type="match status" value="1"/>
</dbReference>
<dbReference type="PROSITE" id="PS51192">
    <property type="entry name" value="HELICASE_ATP_BIND_1"/>
    <property type="match status" value="1"/>
</dbReference>
<evidence type="ECO:0000256" key="8">
    <source>
        <dbReference type="ARBA" id="ARBA00023187"/>
    </source>
</evidence>
<name>A0A9Q0LJX4_ANAIG</name>
<dbReference type="GO" id="GO:0071013">
    <property type="term" value="C:catalytic step 2 spliceosome"/>
    <property type="evidence" value="ECO:0007669"/>
    <property type="project" value="TreeGrafter"/>
</dbReference>
<dbReference type="GO" id="GO:0003723">
    <property type="term" value="F:RNA binding"/>
    <property type="evidence" value="ECO:0007669"/>
    <property type="project" value="TreeGrafter"/>
</dbReference>
<feature type="compositionally biased region" description="Basic and acidic residues" evidence="11">
    <location>
        <begin position="28"/>
        <end position="39"/>
    </location>
</feature>
<evidence type="ECO:0000256" key="7">
    <source>
        <dbReference type="ARBA" id="ARBA00022840"/>
    </source>
</evidence>
<dbReference type="InterPro" id="IPR001650">
    <property type="entry name" value="Helicase_C-like"/>
</dbReference>
<evidence type="ECO:0000256" key="10">
    <source>
        <dbReference type="ARBA" id="ARBA00047984"/>
    </source>
</evidence>
<dbReference type="EMBL" id="JAPDFW010000070">
    <property type="protein sequence ID" value="KAJ5074182.1"/>
    <property type="molecule type" value="Genomic_DNA"/>
</dbReference>
<keyword evidence="15" id="KW-1185">Reference proteome</keyword>
<dbReference type="PANTHER" id="PTHR18934:SF83">
    <property type="entry name" value="PRE-MRNA-SPLICING FACTOR ATP-DEPENDENT RNA HELICASE DHX16"/>
    <property type="match status" value="1"/>
</dbReference>
<evidence type="ECO:0000256" key="5">
    <source>
        <dbReference type="ARBA" id="ARBA00022801"/>
    </source>
</evidence>
<dbReference type="GO" id="GO:0071006">
    <property type="term" value="C:U2-type catalytic step 1 spliceosome"/>
    <property type="evidence" value="ECO:0007669"/>
    <property type="project" value="UniProtKB-ARBA"/>
</dbReference>
<comment type="subcellular location">
    <subcellularLocation>
        <location evidence="1">Nucleus</location>
    </subcellularLocation>
</comment>
<comment type="catalytic activity">
    <reaction evidence="10">
        <text>ATP + H2O = ADP + phosphate + H(+)</text>
        <dbReference type="Rhea" id="RHEA:13065"/>
        <dbReference type="ChEBI" id="CHEBI:15377"/>
        <dbReference type="ChEBI" id="CHEBI:15378"/>
        <dbReference type="ChEBI" id="CHEBI:30616"/>
        <dbReference type="ChEBI" id="CHEBI:43474"/>
        <dbReference type="ChEBI" id="CHEBI:456216"/>
        <dbReference type="EC" id="3.6.4.13"/>
    </reaction>
</comment>
<comment type="caution">
    <text evidence="14">The sequence shown here is derived from an EMBL/GenBank/DDBJ whole genome shotgun (WGS) entry which is preliminary data.</text>
</comment>
<dbReference type="EC" id="3.6.4.13" evidence="2"/>
<feature type="region of interest" description="Disordered" evidence="11">
    <location>
        <begin position="1"/>
        <end position="109"/>
    </location>
</feature>
<keyword evidence="3" id="KW-0507">mRNA processing</keyword>
<dbReference type="SMART" id="SM00847">
    <property type="entry name" value="HA2"/>
    <property type="match status" value="1"/>
</dbReference>
<evidence type="ECO:0000313" key="14">
    <source>
        <dbReference type="EMBL" id="KAJ5074182.1"/>
    </source>
</evidence>
<evidence type="ECO:0000256" key="3">
    <source>
        <dbReference type="ARBA" id="ARBA00022664"/>
    </source>
</evidence>
<keyword evidence="6" id="KW-0347">Helicase</keyword>
<sequence length="970" mass="112123">MSTENRKHKRNIKSREIHQEDLQSTEITEIKRSHKEMETQNRTVSEYEWEKQEKTVENKEKEKEKERKMRDQFVERLNERDEQNTKKYGEGELREKRGTIKKENNEQKSGIERLTTENFEEQKKMIQNQLEELKKESRYKYLSKRAGEVVDLMKQELLDFEKLYSHLPITEREYKLNQINKNMLEMVEQFGDLQQVDQLSSGYRVPKDYSKESGGIDRQKQWEALTAQLVYDPSEVDENTQQRWENSQISKADLHYGARKRKSDKEKKKGNEIITDEQIEFIKEAIMSGKIDEQEDPIEEKKRKIEEEKLSIQEQRKSLPIFAHRQKILDLLSSNQVIIIVGETGSGKTTQLTQYLHESGYTKNGKKVGCTQPRRVAAMSVAKRVADEMGVTLGKEVGYAIRFEDCTSDKTVVKYMTDGMMLREFLREPDLGSYSCIMIDEAHERTLHTDILFGLVKDLARYRSDLKLIISSATMDAFKFSKYFDDAPIYKIPGRRFPVDIYNTKAPEADYLDAAIVSVLQIHLTQPPGDILVFLTGQAEIEAATEILTQRTHGLGTKIGELIICPIYSALPSNMQVKIFEKTPPGARKVVLATNIAETSLTINGIVYVIDTGFCKQNYYNPRTGMESLIVAPISKASSLQRAGRAGRVAPGKCFRLYTKWSFENELDDETVPEIQRTNLASVVLMLKSLGIDDLVGFDFLDPPPSETLMRSIEQLYALAALNEDGELTKLGRRMAEFPLDPMMSKMIISSEKYKTTSEILTIASMLSVNNSIFYRPKDKEVHADNARKNFFNETGDHLSLLNVYNQWRDSNYSIQWCYENYIQYRSMKRAKDVRDQIENLCERVEIPLVSNPTDYEGILKTITSGFFFNTSNITRSGDYSTLKKKQTVFIHPTSALFNRVPKWVIFFEVVQTTKEYMRQISEIQPQWLIEIAPHFYQLKEISSSVHKMPKQGKGKVNSSEVLKKEEFLI</sequence>
<organism evidence="14 15">
    <name type="scientific">Anaeramoeba ignava</name>
    <name type="common">Anaerobic marine amoeba</name>
    <dbReference type="NCBI Taxonomy" id="1746090"/>
    <lineage>
        <taxon>Eukaryota</taxon>
        <taxon>Metamonada</taxon>
        <taxon>Anaeramoebidae</taxon>
        <taxon>Anaeramoeba</taxon>
    </lineage>
</organism>
<dbReference type="OrthoDB" id="10253254at2759"/>
<dbReference type="SUPFAM" id="SSF52540">
    <property type="entry name" value="P-loop containing nucleoside triphosphate hydrolases"/>
    <property type="match status" value="1"/>
</dbReference>
<dbReference type="FunFam" id="3.40.50.300:FF:000726">
    <property type="entry name" value="Pre-mRNA-splicing factor ATP-dependent RNA helicase"/>
    <property type="match status" value="1"/>
</dbReference>
<dbReference type="InterPro" id="IPR011709">
    <property type="entry name" value="DEAD-box_helicase_OB_fold"/>
</dbReference>
<dbReference type="PANTHER" id="PTHR18934">
    <property type="entry name" value="ATP-DEPENDENT RNA HELICASE"/>
    <property type="match status" value="1"/>
</dbReference>